<evidence type="ECO:0000313" key="7">
    <source>
        <dbReference type="EMBL" id="PIL45805.1"/>
    </source>
</evidence>
<dbReference type="GO" id="GO:0016020">
    <property type="term" value="C:membrane"/>
    <property type="evidence" value="ECO:0007669"/>
    <property type="project" value="UniProtKB-SubCell"/>
</dbReference>
<dbReference type="OrthoDB" id="9770329at2"/>
<dbReference type="Pfam" id="PF04116">
    <property type="entry name" value="FA_hydroxylase"/>
    <property type="match status" value="1"/>
</dbReference>
<evidence type="ECO:0000256" key="3">
    <source>
        <dbReference type="ARBA" id="ARBA00022989"/>
    </source>
</evidence>
<feature type="transmembrane region" description="Helical" evidence="5">
    <location>
        <begin position="105"/>
        <end position="125"/>
    </location>
</feature>
<keyword evidence="2 5" id="KW-0812">Transmembrane</keyword>
<keyword evidence="4 5" id="KW-0472">Membrane</keyword>
<reference evidence="7 8" key="1">
    <citation type="submission" date="2017-10" db="EMBL/GenBank/DDBJ databases">
        <title>Massilia psychrophilum sp. nov., a novel purple-pigmented bacterium isolated from Tianshan glacier, Xinjiang Municipality, China.</title>
        <authorList>
            <person name="Wang H."/>
        </authorList>
    </citation>
    <scope>NUCLEOTIDE SEQUENCE [LARGE SCALE GENOMIC DNA]</scope>
    <source>
        <strain evidence="7 8">JCM 30074</strain>
    </source>
</reference>
<gene>
    <name evidence="7" type="ORF">CR105_07015</name>
</gene>
<dbReference type="PANTHER" id="PTHR11863">
    <property type="entry name" value="STEROL DESATURASE"/>
    <property type="match status" value="1"/>
</dbReference>
<feature type="transmembrane region" description="Helical" evidence="5">
    <location>
        <begin position="27"/>
        <end position="44"/>
    </location>
</feature>
<evidence type="ECO:0000256" key="2">
    <source>
        <dbReference type="ARBA" id="ARBA00022692"/>
    </source>
</evidence>
<sequence>MLDYWHALPYHVREVLWRAALNVRHTAWYYLIVVAVFFTIWLLLRRWPGRRARLQAAPVAHRQIGREMLTSIGSIVIIANVVPLLFLFGFGRYTQFYRDIDERGWAYLAASVVLMIVIQDTYFYWTHRLMHHRRLFRWFHRTHHRSTNPNPWTTYSIAPLEAFVDSLAGVLILVLMPTTGLALFIFSWINTAYAVYTHLGYELLPAGTGNHWLGRWINTSVAHNDHHARARYNFGWYFLFWDRLMGTVDPKYSQQFRQRVTLSK</sequence>
<dbReference type="GO" id="GO:0008610">
    <property type="term" value="P:lipid biosynthetic process"/>
    <property type="evidence" value="ECO:0007669"/>
    <property type="project" value="InterPro"/>
</dbReference>
<evidence type="ECO:0000313" key="8">
    <source>
        <dbReference type="Proteomes" id="UP000230390"/>
    </source>
</evidence>
<comment type="subcellular location">
    <subcellularLocation>
        <location evidence="1">Membrane</location>
    </subcellularLocation>
</comment>
<dbReference type="InterPro" id="IPR006694">
    <property type="entry name" value="Fatty_acid_hydroxylase"/>
</dbReference>
<feature type="transmembrane region" description="Helical" evidence="5">
    <location>
        <begin position="72"/>
        <end position="93"/>
    </location>
</feature>
<feature type="transmembrane region" description="Helical" evidence="5">
    <location>
        <begin position="167"/>
        <end position="189"/>
    </location>
</feature>
<name>A0A2G8TID4_9BURK</name>
<dbReference type="Proteomes" id="UP000230390">
    <property type="component" value="Unassembled WGS sequence"/>
</dbReference>
<dbReference type="RefSeq" id="WP_099787716.1">
    <property type="nucleotide sequence ID" value="NZ_JBHLYV010000029.1"/>
</dbReference>
<evidence type="ECO:0000256" key="5">
    <source>
        <dbReference type="SAM" id="Phobius"/>
    </source>
</evidence>
<dbReference type="InterPro" id="IPR050307">
    <property type="entry name" value="Sterol_Desaturase_Related"/>
</dbReference>
<dbReference type="GO" id="GO:0016491">
    <property type="term" value="F:oxidoreductase activity"/>
    <property type="evidence" value="ECO:0007669"/>
    <property type="project" value="InterPro"/>
</dbReference>
<keyword evidence="8" id="KW-1185">Reference proteome</keyword>
<evidence type="ECO:0000256" key="1">
    <source>
        <dbReference type="ARBA" id="ARBA00004370"/>
    </source>
</evidence>
<protein>
    <submittedName>
        <fullName evidence="7">Sterol desaturase</fullName>
    </submittedName>
</protein>
<dbReference type="EMBL" id="PDOC01000003">
    <property type="protein sequence ID" value="PIL45805.1"/>
    <property type="molecule type" value="Genomic_DNA"/>
</dbReference>
<proteinExistence type="predicted"/>
<evidence type="ECO:0000256" key="4">
    <source>
        <dbReference type="ARBA" id="ARBA00023136"/>
    </source>
</evidence>
<evidence type="ECO:0000259" key="6">
    <source>
        <dbReference type="Pfam" id="PF04116"/>
    </source>
</evidence>
<accession>A0A2G8TID4</accession>
<keyword evidence="3 5" id="KW-1133">Transmembrane helix</keyword>
<dbReference type="GO" id="GO:0005506">
    <property type="term" value="F:iron ion binding"/>
    <property type="evidence" value="ECO:0007669"/>
    <property type="project" value="InterPro"/>
</dbReference>
<organism evidence="7 8">
    <name type="scientific">Massilia eurypsychrophila</name>
    <dbReference type="NCBI Taxonomy" id="1485217"/>
    <lineage>
        <taxon>Bacteria</taxon>
        <taxon>Pseudomonadati</taxon>
        <taxon>Pseudomonadota</taxon>
        <taxon>Betaproteobacteria</taxon>
        <taxon>Burkholderiales</taxon>
        <taxon>Oxalobacteraceae</taxon>
        <taxon>Telluria group</taxon>
        <taxon>Massilia</taxon>
    </lineage>
</organism>
<feature type="domain" description="Fatty acid hydroxylase" evidence="6">
    <location>
        <begin position="112"/>
        <end position="247"/>
    </location>
</feature>
<dbReference type="AlphaFoldDB" id="A0A2G8TID4"/>
<comment type="caution">
    <text evidence="7">The sequence shown here is derived from an EMBL/GenBank/DDBJ whole genome shotgun (WGS) entry which is preliminary data.</text>
</comment>